<reference evidence="2 3" key="1">
    <citation type="submission" date="2019-12" db="EMBL/GenBank/DDBJ databases">
        <title>Strain KN286 was isolated from seawater, which was collected from Caroline Seamount in the tropical western Pacific.</title>
        <authorList>
            <person name="Wang Q."/>
        </authorList>
    </citation>
    <scope>NUCLEOTIDE SEQUENCE [LARGE SCALE GENOMIC DNA]</scope>
    <source>
        <strain evidence="2 3">KN286</strain>
    </source>
</reference>
<comment type="caution">
    <text evidence="2">The sequence shown here is derived from an EMBL/GenBank/DDBJ whole genome shotgun (WGS) entry which is preliminary data.</text>
</comment>
<evidence type="ECO:0000313" key="2">
    <source>
        <dbReference type="EMBL" id="MXU65530.1"/>
    </source>
</evidence>
<gene>
    <name evidence="2" type="ORF">GSH16_08720</name>
</gene>
<protein>
    <recommendedName>
        <fullName evidence="4">Chemotaxis protein CheA</fullName>
    </recommendedName>
</protein>
<keyword evidence="3" id="KW-1185">Reference proteome</keyword>
<evidence type="ECO:0008006" key="4">
    <source>
        <dbReference type="Google" id="ProtNLM"/>
    </source>
</evidence>
<dbReference type="AlphaFoldDB" id="A0A6B0TLV4"/>
<evidence type="ECO:0000256" key="1">
    <source>
        <dbReference type="SAM" id="MobiDB-lite"/>
    </source>
</evidence>
<proteinExistence type="predicted"/>
<dbReference type="Proteomes" id="UP000436016">
    <property type="component" value="Unassembled WGS sequence"/>
</dbReference>
<accession>A0A6B0TLV4</accession>
<organism evidence="2 3">
    <name type="scientific">Oceanomicrobium pacificus</name>
    <dbReference type="NCBI Taxonomy" id="2692916"/>
    <lineage>
        <taxon>Bacteria</taxon>
        <taxon>Pseudomonadati</taxon>
        <taxon>Pseudomonadota</taxon>
        <taxon>Alphaproteobacteria</taxon>
        <taxon>Rhodobacterales</taxon>
        <taxon>Paracoccaceae</taxon>
        <taxon>Oceanomicrobium</taxon>
    </lineage>
</organism>
<sequence length="511" mass="53054">MELSQKKLTVAYGAFSCTLEGFDDPFPVMRNVVDYFQQLASRDPSFGAHPERPDSAYLAVLAADSASEADKGGEISAEVTDNQVVLRKSAASVTALSTKGTSEAKAEPMVAEAAAEQPAAPVAIEAAPEPEAVPEPQVDVAEGISAPDTVTAVDAAIDVSADDTRQDAPLDPIEAVGFDTLDDGHDWAPDPLADAAQLAEKDPFLTADIETVLAEANEDDAVATATDDADEDAALERLLAKTHADPALPPANPMVQLKDVMAEDPVIDADAEVTPLASDEAAPIMDEPFGAAFEAPADATPVATDAPLPEAAPAPQPEPVAEAEPKAAPLLLTPLQLAPEMKVAPKVEEPVAPAPAPVAEAAAETAVPKPSASPLTLGATERVTPAPARPENVVRLVQDGGRLTPARSDAGAANGDELRDFARKVGAANLPELLEASAAYMTIVSGQHQFSRSSVIRMIDQMSGEKNYSPEARIKSFGKLVRNGTILRGEDGQFSISDAALFSYETKIGAA</sequence>
<dbReference type="RefSeq" id="WP_160854086.1">
    <property type="nucleotide sequence ID" value="NZ_WUWG01000003.1"/>
</dbReference>
<dbReference type="EMBL" id="WUWG01000003">
    <property type="protein sequence ID" value="MXU65530.1"/>
    <property type="molecule type" value="Genomic_DNA"/>
</dbReference>
<feature type="region of interest" description="Disordered" evidence="1">
    <location>
        <begin position="301"/>
        <end position="323"/>
    </location>
</feature>
<evidence type="ECO:0000313" key="3">
    <source>
        <dbReference type="Proteomes" id="UP000436016"/>
    </source>
</evidence>
<name>A0A6B0TLV4_9RHOB</name>